<dbReference type="GO" id="GO:0005829">
    <property type="term" value="C:cytosol"/>
    <property type="evidence" value="ECO:0007669"/>
    <property type="project" value="TreeGrafter"/>
</dbReference>
<keyword evidence="7" id="KW-1185">Reference proteome</keyword>
<dbReference type="OrthoDB" id="9805913at2"/>
<keyword evidence="3" id="KW-0418">Kinase</keyword>
<comment type="similarity">
    <text evidence="1">Belongs to the HipA Ser/Thr kinase family.</text>
</comment>
<dbReference type="Pfam" id="PF07804">
    <property type="entry name" value="HipA_C"/>
    <property type="match status" value="1"/>
</dbReference>
<dbReference type="NCBIfam" id="TIGR03071">
    <property type="entry name" value="couple_hipA"/>
    <property type="match status" value="1"/>
</dbReference>
<dbReference type="InterPro" id="IPR052028">
    <property type="entry name" value="HipA_Ser/Thr_kinase"/>
</dbReference>
<dbReference type="KEGG" id="lsd:EMK97_10610"/>
<dbReference type="EMBL" id="CP034759">
    <property type="protein sequence ID" value="QBG36130.1"/>
    <property type="molecule type" value="Genomic_DNA"/>
</dbReference>
<evidence type="ECO:0000313" key="7">
    <source>
        <dbReference type="Proteomes" id="UP000290244"/>
    </source>
</evidence>
<dbReference type="AlphaFoldDB" id="A0A4V0ZG56"/>
<protein>
    <submittedName>
        <fullName evidence="6">Type II toxin-antitoxin system HipA family toxin</fullName>
    </submittedName>
</protein>
<sequence>MRKLNVFINHLKVGSLFEEDDIWAFQYSEDWLHFVDRYPICPQIPLQTEKQLDGSTKRYIQWFFDNLLPEEGARTLLAGDIKIDEADSFGILSITGAESAGAMTLLPSEADDVKAGVIELSYAELNSRIKNLPDIPLNNKESKRMSIAGAQHKMLIIKHGDQFLEPVGATPSSHILKPEHSKPEFYWQTVRNEWFVMNLAKAVGLDVPHTEVCYLPEPVYIIERFDRVALFPNQLRVHALDGCQLLGLSRSLKYAQSNVKQLYQFTETLRAKGKAKITVFNWAIFNAIVGNTDAHLKNLSCLVTPNGVVLSPMYDLISTAIYDGRHLNAELSQPMGKAKALGELTRADVLDFGEGLGLNKTLSQRELDKMLKIIEIEADKIIENVSTFKGIPNKAGELRMLREIRYKMIQEMVARLHT</sequence>
<dbReference type="GO" id="GO:0004674">
    <property type="term" value="F:protein serine/threonine kinase activity"/>
    <property type="evidence" value="ECO:0007669"/>
    <property type="project" value="TreeGrafter"/>
</dbReference>
<feature type="domain" description="HipA-like C-terminal" evidence="4">
    <location>
        <begin position="145"/>
        <end position="357"/>
    </location>
</feature>
<dbReference type="Gene3D" id="1.10.1070.20">
    <property type="match status" value="1"/>
</dbReference>
<keyword evidence="2" id="KW-0808">Transferase</keyword>
<reference evidence="6 7" key="1">
    <citation type="submission" date="2018-12" db="EMBL/GenBank/DDBJ databases">
        <title>Complete genome of Litorilituus sediminis.</title>
        <authorList>
            <person name="Liu A."/>
            <person name="Rong J."/>
        </authorList>
    </citation>
    <scope>NUCLEOTIDE SEQUENCE [LARGE SCALE GENOMIC DNA]</scope>
    <source>
        <strain evidence="6 7">JCM 17549</strain>
    </source>
</reference>
<dbReference type="RefSeq" id="WP_130601984.1">
    <property type="nucleotide sequence ID" value="NZ_CP034759.1"/>
</dbReference>
<dbReference type="Pfam" id="PF13657">
    <property type="entry name" value="Couple_hipA"/>
    <property type="match status" value="1"/>
</dbReference>
<feature type="domain" description="HipA N-terminal subdomain 1" evidence="5">
    <location>
        <begin position="4"/>
        <end position="105"/>
    </location>
</feature>
<dbReference type="PANTHER" id="PTHR37419:SF1">
    <property type="entry name" value="SERINE_THREONINE-PROTEIN KINASE TOXIN HIPA"/>
    <property type="match status" value="1"/>
</dbReference>
<evidence type="ECO:0000259" key="4">
    <source>
        <dbReference type="Pfam" id="PF07804"/>
    </source>
</evidence>
<evidence type="ECO:0000256" key="1">
    <source>
        <dbReference type="ARBA" id="ARBA00010164"/>
    </source>
</evidence>
<evidence type="ECO:0000259" key="5">
    <source>
        <dbReference type="Pfam" id="PF13657"/>
    </source>
</evidence>
<gene>
    <name evidence="6" type="ORF">EMK97_10610</name>
</gene>
<evidence type="ECO:0000256" key="2">
    <source>
        <dbReference type="ARBA" id="ARBA00022679"/>
    </source>
</evidence>
<dbReference type="InterPro" id="IPR012893">
    <property type="entry name" value="HipA-like_C"/>
</dbReference>
<dbReference type="PANTHER" id="PTHR37419">
    <property type="entry name" value="SERINE/THREONINE-PROTEIN KINASE TOXIN HIPA"/>
    <property type="match status" value="1"/>
</dbReference>
<accession>A0A4V0ZG56</accession>
<evidence type="ECO:0000313" key="6">
    <source>
        <dbReference type="EMBL" id="QBG36130.1"/>
    </source>
</evidence>
<evidence type="ECO:0000256" key="3">
    <source>
        <dbReference type="ARBA" id="ARBA00022777"/>
    </source>
</evidence>
<proteinExistence type="inferred from homology"/>
<dbReference type="InterPro" id="IPR017508">
    <property type="entry name" value="HipA_N1"/>
</dbReference>
<dbReference type="Proteomes" id="UP000290244">
    <property type="component" value="Chromosome"/>
</dbReference>
<organism evidence="6 7">
    <name type="scientific">Litorilituus sediminis</name>
    <dbReference type="NCBI Taxonomy" id="718192"/>
    <lineage>
        <taxon>Bacteria</taxon>
        <taxon>Pseudomonadati</taxon>
        <taxon>Pseudomonadota</taxon>
        <taxon>Gammaproteobacteria</taxon>
        <taxon>Alteromonadales</taxon>
        <taxon>Colwelliaceae</taxon>
        <taxon>Litorilituus</taxon>
    </lineage>
</organism>
<name>A0A4V0ZG56_9GAMM</name>